<accession>A0A1Y6K2U4</accession>
<keyword evidence="3" id="KW-1185">Reference proteome</keyword>
<gene>
    <name evidence="2" type="ORF">CFX1CAM_0918</name>
</gene>
<dbReference type="EMBL" id="LT859958">
    <property type="protein sequence ID" value="SMX53983.1"/>
    <property type="molecule type" value="Genomic_DNA"/>
</dbReference>
<keyword evidence="1" id="KW-0812">Transmembrane</keyword>
<dbReference type="KEGG" id="abat:CFX1CAM_0918"/>
<evidence type="ECO:0000313" key="2">
    <source>
        <dbReference type="EMBL" id="SMX53983.1"/>
    </source>
</evidence>
<name>A0A1Y6K2U4_9CHLR</name>
<organism evidence="2 3">
    <name type="scientific">Candidatus Brevifilum fermentans</name>
    <dbReference type="NCBI Taxonomy" id="1986204"/>
    <lineage>
        <taxon>Bacteria</taxon>
        <taxon>Bacillati</taxon>
        <taxon>Chloroflexota</taxon>
        <taxon>Anaerolineae</taxon>
        <taxon>Anaerolineales</taxon>
        <taxon>Anaerolineaceae</taxon>
        <taxon>Candidatus Brevifilum</taxon>
    </lineage>
</organism>
<dbReference type="AlphaFoldDB" id="A0A1Y6K2U4"/>
<sequence length="143" mass="16150">MRCEGAQLFWLGTFIGEEMKNRKTTLIIILALVLVILVLLESSTHFVQRIIDDILYDNYHHYLQCEDLPEITVVENAVAENQEIIREIEGLSEGQVTISVDASSCPGRGSIVIFFPSHTVREQIEDILGGKSFYGIPVTLINW</sequence>
<keyword evidence="1" id="KW-0472">Membrane</keyword>
<keyword evidence="1" id="KW-1133">Transmembrane helix</keyword>
<reference evidence="3" key="1">
    <citation type="submission" date="2017-05" db="EMBL/GenBank/DDBJ databases">
        <authorList>
            <person name="Kirkegaard R."/>
            <person name="Mcilroy J S."/>
        </authorList>
    </citation>
    <scope>NUCLEOTIDE SEQUENCE [LARGE SCALE GENOMIC DNA]</scope>
</reference>
<evidence type="ECO:0000313" key="3">
    <source>
        <dbReference type="Proteomes" id="UP000195514"/>
    </source>
</evidence>
<proteinExistence type="predicted"/>
<protein>
    <submittedName>
        <fullName evidence="2">Uncharacterized protein</fullName>
    </submittedName>
</protein>
<dbReference type="Proteomes" id="UP000195514">
    <property type="component" value="Chromosome I"/>
</dbReference>
<evidence type="ECO:0000256" key="1">
    <source>
        <dbReference type="SAM" id="Phobius"/>
    </source>
</evidence>
<feature type="transmembrane region" description="Helical" evidence="1">
    <location>
        <begin position="24"/>
        <end position="40"/>
    </location>
</feature>